<sequence>MFIHIGNGNVIQSKDVIAIIDYQNISSSVIMEEMIQAWKKEKKIVGPKSNAKSVIVTENQIYYTAVSVSTLKKRTGITQGISNEQDFSDEISL</sequence>
<accession>A0ABR5MI94</accession>
<dbReference type="EMBL" id="LGTK01000036">
    <property type="protein sequence ID" value="KPH74034.1"/>
    <property type="molecule type" value="Genomic_DNA"/>
</dbReference>
<reference evidence="1 2" key="1">
    <citation type="submission" date="2015-07" db="EMBL/GenBank/DDBJ databases">
        <title>High-quality draft genome sequence of Oceanobacillus caeni HM6, a bacillus isolated from a human feces.</title>
        <authorList>
            <person name="Kumar J."/>
            <person name="Verma M.K."/>
            <person name="Pandey R."/>
            <person name="Bhambi M."/>
            <person name="Chauhan N."/>
        </authorList>
    </citation>
    <scope>NUCLEOTIDE SEQUENCE [LARGE SCALE GENOMIC DNA]</scope>
    <source>
        <strain evidence="1 2">HM6</strain>
    </source>
</reference>
<dbReference type="InterPro" id="IPR007169">
    <property type="entry name" value="RemA-like"/>
</dbReference>
<organism evidence="1 2">
    <name type="scientific">Oceanobacillus caeni</name>
    <dbReference type="NCBI Taxonomy" id="405946"/>
    <lineage>
        <taxon>Bacteria</taxon>
        <taxon>Bacillati</taxon>
        <taxon>Bacillota</taxon>
        <taxon>Bacilli</taxon>
        <taxon>Bacillales</taxon>
        <taxon>Bacillaceae</taxon>
        <taxon>Oceanobacillus</taxon>
    </lineage>
</organism>
<protein>
    <recommendedName>
        <fullName evidence="3">DUF370 domain-containing protein</fullName>
    </recommendedName>
</protein>
<evidence type="ECO:0008006" key="3">
    <source>
        <dbReference type="Google" id="ProtNLM"/>
    </source>
</evidence>
<dbReference type="RefSeq" id="WP_060668662.1">
    <property type="nucleotide sequence ID" value="NZ_LGTK01000036.1"/>
</dbReference>
<evidence type="ECO:0000313" key="2">
    <source>
        <dbReference type="Proteomes" id="UP000037854"/>
    </source>
</evidence>
<evidence type="ECO:0000313" key="1">
    <source>
        <dbReference type="EMBL" id="KPH74034.1"/>
    </source>
</evidence>
<comment type="caution">
    <text evidence="1">The sequence shown here is derived from an EMBL/GenBank/DDBJ whole genome shotgun (WGS) entry which is preliminary data.</text>
</comment>
<dbReference type="Pfam" id="PF04025">
    <property type="entry name" value="RemA-like"/>
    <property type="match status" value="1"/>
</dbReference>
<dbReference type="NCBIfam" id="NF046065">
    <property type="entry name" value="MtxRegRemB"/>
    <property type="match status" value="1"/>
</dbReference>
<name>A0ABR5MI94_9BACI</name>
<keyword evidence="2" id="KW-1185">Reference proteome</keyword>
<proteinExistence type="predicted"/>
<dbReference type="Proteomes" id="UP000037854">
    <property type="component" value="Unassembled WGS sequence"/>
</dbReference>
<gene>
    <name evidence="1" type="ORF">AFL42_10905</name>
</gene>